<evidence type="ECO:0008006" key="4">
    <source>
        <dbReference type="Google" id="ProtNLM"/>
    </source>
</evidence>
<dbReference type="EMBL" id="JAACJK010000164">
    <property type="protein sequence ID" value="KAF5324805.1"/>
    <property type="molecule type" value="Genomic_DNA"/>
</dbReference>
<comment type="caution">
    <text evidence="2">The sequence shown here is derived from an EMBL/GenBank/DDBJ whole genome shotgun (WGS) entry which is preliminary data.</text>
</comment>
<protein>
    <recommendedName>
        <fullName evidence="4">F-box domain-containing protein</fullName>
    </recommendedName>
</protein>
<feature type="coiled-coil region" evidence="1">
    <location>
        <begin position="19"/>
        <end position="46"/>
    </location>
</feature>
<keyword evidence="1" id="KW-0175">Coiled coil</keyword>
<keyword evidence="3" id="KW-1185">Reference proteome</keyword>
<reference evidence="2 3" key="1">
    <citation type="journal article" date="2020" name="ISME J.">
        <title>Uncovering the hidden diversity of litter-decomposition mechanisms in mushroom-forming fungi.</title>
        <authorList>
            <person name="Floudas D."/>
            <person name="Bentzer J."/>
            <person name="Ahren D."/>
            <person name="Johansson T."/>
            <person name="Persson P."/>
            <person name="Tunlid A."/>
        </authorList>
    </citation>
    <scope>NUCLEOTIDE SEQUENCE [LARGE SCALE GENOMIC DNA]</scope>
    <source>
        <strain evidence="2 3">CBS 175.51</strain>
    </source>
</reference>
<name>A0A8H5F5R3_9AGAR</name>
<proteinExistence type="predicted"/>
<dbReference type="AlphaFoldDB" id="A0A8H5F5R3"/>
<accession>A0A8H5F5R3</accession>
<gene>
    <name evidence="2" type="ORF">D9611_004068</name>
</gene>
<evidence type="ECO:0000313" key="3">
    <source>
        <dbReference type="Proteomes" id="UP000541558"/>
    </source>
</evidence>
<dbReference type="OrthoDB" id="3139399at2759"/>
<dbReference type="Proteomes" id="UP000541558">
    <property type="component" value="Unassembled WGS sequence"/>
</dbReference>
<sequence>MAHFTHEKPKLTEGGERIYKDQEERLDHLKAGKARLLEELSKIESAMADPVQERRESLYTASHISVLPNETLSTLFHEFQSATRATGKPMLPQAEIILSHVCSHWRALVLSLPTMWCVFHRDGKVQDGMRLGLDSKTEARLAAYLDRSGQHPFDFWVEFAFTGPKSQQPLSAPLLTIIRPHLHRFRVFHLLSGAQQLPEEFREMLAMASVPLLEVCAICPDLQISDAECLNSSGTEVDVFQGGAPSLKYLLLDETSLFVIQPPLFQTVVDLRIERRQVASPAYIPNTVLAELFALPNLQTLSLFCDLFDIQVAGGGAVPGKPILARNLKHIRTAGTYLTVYLYSHVLAPSLESIALGRLTGDSGGEIGEMFPHVLERIPNHTAFPSLRIVALTGAWIGYENDLQALQIIMSATPNVEELIFWRGPAYTKPNGIFRTLLGANNWGPSFWAKIKKATLSMPFSDPTEIGYYHQFIQAKPDLEVLRVPPGCLQLTAFTEGVPSHIHVQAIEESERPLPLCWVPGPEGMDTGEEDPFVRDCRIFS</sequence>
<organism evidence="2 3">
    <name type="scientific">Ephemerocybe angulata</name>
    <dbReference type="NCBI Taxonomy" id="980116"/>
    <lineage>
        <taxon>Eukaryota</taxon>
        <taxon>Fungi</taxon>
        <taxon>Dikarya</taxon>
        <taxon>Basidiomycota</taxon>
        <taxon>Agaricomycotina</taxon>
        <taxon>Agaricomycetes</taxon>
        <taxon>Agaricomycetidae</taxon>
        <taxon>Agaricales</taxon>
        <taxon>Agaricineae</taxon>
        <taxon>Psathyrellaceae</taxon>
        <taxon>Ephemerocybe</taxon>
    </lineage>
</organism>
<evidence type="ECO:0000313" key="2">
    <source>
        <dbReference type="EMBL" id="KAF5324805.1"/>
    </source>
</evidence>
<evidence type="ECO:0000256" key="1">
    <source>
        <dbReference type="SAM" id="Coils"/>
    </source>
</evidence>